<dbReference type="Gene3D" id="1.10.10.10">
    <property type="entry name" value="Winged helix-like DNA-binding domain superfamily/Winged helix DNA-binding domain"/>
    <property type="match status" value="1"/>
</dbReference>
<keyword evidence="1 5" id="KW-0489">Methyltransferase</keyword>
<keyword evidence="6" id="KW-1185">Reference proteome</keyword>
<dbReference type="Proteomes" id="UP000052023">
    <property type="component" value="Unassembled WGS sequence"/>
</dbReference>
<reference evidence="5 6" key="1">
    <citation type="submission" date="2014-03" db="EMBL/GenBank/DDBJ databases">
        <title>Bradyrhizobium valentinum sp. nov., isolated from effective nodules of Lupinus mariae-josephae, a lupine endemic of basic-lime soils in Eastern Spain.</title>
        <authorList>
            <person name="Duran D."/>
            <person name="Rey L."/>
            <person name="Navarro A."/>
            <person name="Busquets A."/>
            <person name="Imperial J."/>
            <person name="Ruiz-Argueso T."/>
        </authorList>
    </citation>
    <scope>NUCLEOTIDE SEQUENCE [LARGE SCALE GENOMIC DNA]</scope>
    <source>
        <strain evidence="5 6">Ro19</strain>
    </source>
</reference>
<accession>A0A0R3MA47</accession>
<dbReference type="CDD" id="cd02440">
    <property type="entry name" value="AdoMet_MTases"/>
    <property type="match status" value="1"/>
</dbReference>
<comment type="caution">
    <text evidence="5">The sequence shown here is derived from an EMBL/GenBank/DDBJ whole genome shotgun (WGS) entry which is preliminary data.</text>
</comment>
<dbReference type="SUPFAM" id="SSF53335">
    <property type="entry name" value="S-adenosyl-L-methionine-dependent methyltransferases"/>
    <property type="match status" value="1"/>
</dbReference>
<gene>
    <name evidence="5" type="ORF">CQ13_12900</name>
</gene>
<evidence type="ECO:0000256" key="1">
    <source>
        <dbReference type="ARBA" id="ARBA00022603"/>
    </source>
</evidence>
<dbReference type="InterPro" id="IPR036388">
    <property type="entry name" value="WH-like_DNA-bd_sf"/>
</dbReference>
<protein>
    <submittedName>
        <fullName evidence="5">Methyltransferase</fullName>
    </submittedName>
</protein>
<keyword evidence="2 5" id="KW-0808">Transferase</keyword>
<dbReference type="AlphaFoldDB" id="A0A0R3MA47"/>
<dbReference type="GO" id="GO:0008171">
    <property type="term" value="F:O-methyltransferase activity"/>
    <property type="evidence" value="ECO:0007669"/>
    <property type="project" value="InterPro"/>
</dbReference>
<dbReference type="Pfam" id="PF00891">
    <property type="entry name" value="Methyltransf_2"/>
    <property type="match status" value="1"/>
</dbReference>
<dbReference type="RefSeq" id="WP_057847816.1">
    <property type="nucleotide sequence ID" value="NZ_LLYA01000214.1"/>
</dbReference>
<keyword evidence="3" id="KW-0949">S-adenosyl-L-methionine</keyword>
<evidence type="ECO:0000256" key="3">
    <source>
        <dbReference type="ARBA" id="ARBA00022691"/>
    </source>
</evidence>
<feature type="domain" description="O-methyltransferase C-terminal" evidence="4">
    <location>
        <begin position="122"/>
        <end position="333"/>
    </location>
</feature>
<dbReference type="EMBL" id="LLYA01000214">
    <property type="protein sequence ID" value="KRR17076.1"/>
    <property type="molecule type" value="Genomic_DNA"/>
</dbReference>
<evidence type="ECO:0000256" key="2">
    <source>
        <dbReference type="ARBA" id="ARBA00022679"/>
    </source>
</evidence>
<dbReference type="PROSITE" id="PS51683">
    <property type="entry name" value="SAM_OMT_II"/>
    <property type="match status" value="1"/>
</dbReference>
<dbReference type="GO" id="GO:0032259">
    <property type="term" value="P:methylation"/>
    <property type="evidence" value="ECO:0007669"/>
    <property type="project" value="UniProtKB-KW"/>
</dbReference>
<evidence type="ECO:0000313" key="5">
    <source>
        <dbReference type="EMBL" id="KRR17076.1"/>
    </source>
</evidence>
<name>A0A0R3MA47_9BRAD</name>
<dbReference type="OrthoDB" id="7418600at2"/>
<dbReference type="PANTHER" id="PTHR11746">
    <property type="entry name" value="O-METHYLTRANSFERASE"/>
    <property type="match status" value="1"/>
</dbReference>
<sequence>MLHSTLATPLPIQISEPDIAQVIRWRDSSYAADLYIAAVSWLDLFTYLDQSPATEAELRRHFQIKERPTRTMIRLFESWGLLVNIDGKLLVTASARRYLSRGSNENISSYIATMKYKSSVREIYDVLRQGAPDTWHVERGDTTNWDALMQTDDFADLNTRGMEERGRIFAPDLARLLDCTQDTAVLDVGGGSGVYSAHLLNRYPNLSATIFERPPVDQLATRCLAERKLTAARARVIAGDMFVDPFPETASLHLYSHVLHNWGPEKVRLLLDKSYQSLLPGGRVAVYSCHPDDRGGPAPVAEAEYSVLLTTGYEGCCYSFEDMRSLMEGVGFQHVDYRKSICNRSLITARKLANRSA</sequence>
<dbReference type="InterPro" id="IPR016461">
    <property type="entry name" value="COMT-like"/>
</dbReference>
<proteinExistence type="predicted"/>
<dbReference type="InterPro" id="IPR029063">
    <property type="entry name" value="SAM-dependent_MTases_sf"/>
</dbReference>
<evidence type="ECO:0000259" key="4">
    <source>
        <dbReference type="Pfam" id="PF00891"/>
    </source>
</evidence>
<dbReference type="InterPro" id="IPR001077">
    <property type="entry name" value="COMT_C"/>
</dbReference>
<organism evidence="5 6">
    <name type="scientific">Bradyrhizobium retamae</name>
    <dbReference type="NCBI Taxonomy" id="1300035"/>
    <lineage>
        <taxon>Bacteria</taxon>
        <taxon>Pseudomonadati</taxon>
        <taxon>Pseudomonadota</taxon>
        <taxon>Alphaproteobacteria</taxon>
        <taxon>Hyphomicrobiales</taxon>
        <taxon>Nitrobacteraceae</taxon>
        <taxon>Bradyrhizobium</taxon>
    </lineage>
</organism>
<evidence type="ECO:0000313" key="6">
    <source>
        <dbReference type="Proteomes" id="UP000052023"/>
    </source>
</evidence>
<dbReference type="Gene3D" id="3.40.50.150">
    <property type="entry name" value="Vaccinia Virus protein VP39"/>
    <property type="match status" value="1"/>
</dbReference>